<dbReference type="GO" id="GO:0003700">
    <property type="term" value="F:DNA-binding transcription factor activity"/>
    <property type="evidence" value="ECO:0007669"/>
    <property type="project" value="InterPro"/>
</dbReference>
<name>W1PF34_AMBTC</name>
<dbReference type="AlphaFoldDB" id="W1PF34"/>
<dbReference type="KEGG" id="atr:18434423"/>
<dbReference type="SUPFAM" id="SSF57667">
    <property type="entry name" value="beta-beta-alpha zinc fingers"/>
    <property type="match status" value="1"/>
</dbReference>
<dbReference type="Gene3D" id="3.30.160.60">
    <property type="entry name" value="Classic Zinc Finger"/>
    <property type="match status" value="1"/>
</dbReference>
<keyword evidence="5" id="KW-1185">Reference proteome</keyword>
<dbReference type="GO" id="GO:0008270">
    <property type="term" value="F:zinc ion binding"/>
    <property type="evidence" value="ECO:0007669"/>
    <property type="project" value="UniProtKB-KW"/>
</dbReference>
<reference evidence="5" key="1">
    <citation type="journal article" date="2013" name="Science">
        <title>The Amborella genome and the evolution of flowering plants.</title>
        <authorList>
            <consortium name="Amborella Genome Project"/>
        </authorList>
    </citation>
    <scope>NUCLEOTIDE SEQUENCE [LARGE SCALE GENOMIC DNA]</scope>
</reference>
<evidence type="ECO:0000256" key="2">
    <source>
        <dbReference type="SAM" id="MobiDB-lite"/>
    </source>
</evidence>
<feature type="domain" description="C2H2-type" evidence="3">
    <location>
        <begin position="53"/>
        <end position="80"/>
    </location>
</feature>
<protein>
    <recommendedName>
        <fullName evidence="3">C2H2-type domain-containing protein</fullName>
    </recommendedName>
</protein>
<dbReference type="OrthoDB" id="960395at2759"/>
<dbReference type="InterPro" id="IPR036236">
    <property type="entry name" value="Znf_C2H2_sf"/>
</dbReference>
<sequence>MDLHPHHSPSKAQSLFSQSQNPDTAEKEAQNLYFRSQNHVPTGQGQGKNRRFFSCLYCSRKFCTSQALGGHQNAHKKERAAARRGITTVGFEGRSHVSQGYPLIWPCTWHVHPQGHEGLSSSTVELAAVLDAPPPPHLPTNKSVDLDLTLRL</sequence>
<dbReference type="EMBL" id="KI393908">
    <property type="protein sequence ID" value="ERN06231.1"/>
    <property type="molecule type" value="Genomic_DNA"/>
</dbReference>
<dbReference type="InterPro" id="IPR013087">
    <property type="entry name" value="Znf_C2H2_type"/>
</dbReference>
<dbReference type="PANTHER" id="PTHR45730">
    <property type="entry name" value="ZINC FINGER PROTEIN JAGGED"/>
    <property type="match status" value="1"/>
</dbReference>
<evidence type="ECO:0000313" key="5">
    <source>
        <dbReference type="Proteomes" id="UP000017836"/>
    </source>
</evidence>
<keyword evidence="1" id="KW-0862">Zinc</keyword>
<organism evidence="4 5">
    <name type="scientific">Amborella trichopoda</name>
    <dbReference type="NCBI Taxonomy" id="13333"/>
    <lineage>
        <taxon>Eukaryota</taxon>
        <taxon>Viridiplantae</taxon>
        <taxon>Streptophyta</taxon>
        <taxon>Embryophyta</taxon>
        <taxon>Tracheophyta</taxon>
        <taxon>Spermatophyta</taxon>
        <taxon>Magnoliopsida</taxon>
        <taxon>Amborellales</taxon>
        <taxon>Amborellaceae</taxon>
        <taxon>Amborella</taxon>
    </lineage>
</organism>
<dbReference type="PANTHER" id="PTHR45730:SF109">
    <property type="entry name" value="ZINC FINGER PROTEIN KNUCKLES"/>
    <property type="match status" value="1"/>
</dbReference>
<dbReference type="eggNOG" id="ENOG502S8MR">
    <property type="taxonomic scope" value="Eukaryota"/>
</dbReference>
<dbReference type="PROSITE" id="PS00028">
    <property type="entry name" value="ZINC_FINGER_C2H2_1"/>
    <property type="match status" value="1"/>
</dbReference>
<proteinExistence type="predicted"/>
<evidence type="ECO:0000256" key="1">
    <source>
        <dbReference type="PROSITE-ProRule" id="PRU00042"/>
    </source>
</evidence>
<evidence type="ECO:0000259" key="3">
    <source>
        <dbReference type="PROSITE" id="PS50157"/>
    </source>
</evidence>
<accession>W1PF34</accession>
<feature type="region of interest" description="Disordered" evidence="2">
    <location>
        <begin position="1"/>
        <end position="22"/>
    </location>
</feature>
<feature type="compositionally biased region" description="Polar residues" evidence="2">
    <location>
        <begin position="10"/>
        <end position="22"/>
    </location>
</feature>
<dbReference type="HOGENOM" id="CLU_1724749_0_0_1"/>
<dbReference type="InterPro" id="IPR045320">
    <property type="entry name" value="JAGGED/SL1-like"/>
</dbReference>
<dbReference type="STRING" id="13333.W1PF34"/>
<dbReference type="Gramene" id="ERN06231">
    <property type="protein sequence ID" value="ERN06231"/>
    <property type="gene ID" value="AMTR_s00016p00181650"/>
</dbReference>
<gene>
    <name evidence="4" type="ORF">AMTR_s00016p00181650</name>
</gene>
<keyword evidence="1" id="KW-0479">Metal-binding</keyword>
<dbReference type="Proteomes" id="UP000017836">
    <property type="component" value="Unassembled WGS sequence"/>
</dbReference>
<keyword evidence="1" id="KW-0863">Zinc-finger</keyword>
<evidence type="ECO:0000313" key="4">
    <source>
        <dbReference type="EMBL" id="ERN06231.1"/>
    </source>
</evidence>
<dbReference type="PROSITE" id="PS50157">
    <property type="entry name" value="ZINC_FINGER_C2H2_2"/>
    <property type="match status" value="1"/>
</dbReference>